<keyword evidence="3" id="KW-1185">Reference proteome</keyword>
<dbReference type="HOGENOM" id="CLU_1185667_0_0_1"/>
<gene>
    <name evidence="2" type="ORF">M422DRAFT_70393</name>
</gene>
<organism evidence="2 3">
    <name type="scientific">Sphaerobolus stellatus (strain SS14)</name>
    <dbReference type="NCBI Taxonomy" id="990650"/>
    <lineage>
        <taxon>Eukaryota</taxon>
        <taxon>Fungi</taxon>
        <taxon>Dikarya</taxon>
        <taxon>Basidiomycota</taxon>
        <taxon>Agaricomycotina</taxon>
        <taxon>Agaricomycetes</taxon>
        <taxon>Phallomycetidae</taxon>
        <taxon>Geastrales</taxon>
        <taxon>Sphaerobolaceae</taxon>
        <taxon>Sphaerobolus</taxon>
    </lineage>
</organism>
<evidence type="ECO:0000313" key="2">
    <source>
        <dbReference type="EMBL" id="KIJ33559.1"/>
    </source>
</evidence>
<protein>
    <submittedName>
        <fullName evidence="2">Uncharacterized protein</fullName>
    </submittedName>
</protein>
<reference evidence="2 3" key="1">
    <citation type="submission" date="2014-06" db="EMBL/GenBank/DDBJ databases">
        <title>Evolutionary Origins and Diversification of the Mycorrhizal Mutualists.</title>
        <authorList>
            <consortium name="DOE Joint Genome Institute"/>
            <consortium name="Mycorrhizal Genomics Consortium"/>
            <person name="Kohler A."/>
            <person name="Kuo A."/>
            <person name="Nagy L.G."/>
            <person name="Floudas D."/>
            <person name="Copeland A."/>
            <person name="Barry K.W."/>
            <person name="Cichocki N."/>
            <person name="Veneault-Fourrey C."/>
            <person name="LaButti K."/>
            <person name="Lindquist E.A."/>
            <person name="Lipzen A."/>
            <person name="Lundell T."/>
            <person name="Morin E."/>
            <person name="Murat C."/>
            <person name="Riley R."/>
            <person name="Ohm R."/>
            <person name="Sun H."/>
            <person name="Tunlid A."/>
            <person name="Henrissat B."/>
            <person name="Grigoriev I.V."/>
            <person name="Hibbett D.S."/>
            <person name="Martin F."/>
        </authorList>
    </citation>
    <scope>NUCLEOTIDE SEQUENCE [LARGE SCALE GENOMIC DNA]</scope>
    <source>
        <strain evidence="2 3">SS14</strain>
    </source>
</reference>
<proteinExistence type="predicted"/>
<dbReference type="AlphaFoldDB" id="A0A0C9UFK3"/>
<sequence>MSNQHRSDNSAWRLPSIPVPPPWERDSSTTLRHPAQNNRIRSRDRPNRETIDWRRQKTYVSGMQPVPLIPNPPPALVIPDSNFLISHRPLLSRLTEEADQELYDQCETLAYKLIDFMQLALLRQIYFNLDSYPRIQSTEQLFSSSFRELVEDIGGYSGWSRAAIDNVARMYDFYVAVPTLEVIITTDFPAQFTDYLGSHTLSKQASRELEMAYNCHAEILMSWSSQSYLSAESN</sequence>
<feature type="region of interest" description="Disordered" evidence="1">
    <location>
        <begin position="1"/>
        <end position="48"/>
    </location>
</feature>
<evidence type="ECO:0000313" key="3">
    <source>
        <dbReference type="Proteomes" id="UP000054279"/>
    </source>
</evidence>
<dbReference type="EMBL" id="KN837211">
    <property type="protein sequence ID" value="KIJ33559.1"/>
    <property type="molecule type" value="Genomic_DNA"/>
</dbReference>
<evidence type="ECO:0000256" key="1">
    <source>
        <dbReference type="SAM" id="MobiDB-lite"/>
    </source>
</evidence>
<dbReference type="Proteomes" id="UP000054279">
    <property type="component" value="Unassembled WGS sequence"/>
</dbReference>
<name>A0A0C9UFK3_SPHS4</name>
<accession>A0A0C9UFK3</accession>
<feature type="compositionally biased region" description="Polar residues" evidence="1">
    <location>
        <begin position="28"/>
        <end position="39"/>
    </location>
</feature>